<dbReference type="EMBL" id="JAUTXU010000038">
    <property type="protein sequence ID" value="KAK3717297.1"/>
    <property type="molecule type" value="Genomic_DNA"/>
</dbReference>
<protein>
    <submittedName>
        <fullName evidence="1">Uncharacterized protein</fullName>
    </submittedName>
</protein>
<comment type="caution">
    <text evidence="1">The sequence shown here is derived from an EMBL/GenBank/DDBJ whole genome shotgun (WGS) entry which is preliminary data.</text>
</comment>
<dbReference type="Proteomes" id="UP001281147">
    <property type="component" value="Unassembled WGS sequence"/>
</dbReference>
<accession>A0ACC3NHP5</accession>
<sequence length="166" mass="17513">MSSKDATPASDAANKSDAAAADTKPLLNAREEDLFKIAMIHCLKSGPPDIDIQKFTAKGGFNTVKTASNTWGKIKAKLPKPEVAEGDDGDATPKKAKATPTPRKRAAKKGDAEDDDEVAGEGDGSPKKKPRQSPVKKTAAKKGVKKENADEEGGNNIKAEDAEEEE</sequence>
<evidence type="ECO:0000313" key="2">
    <source>
        <dbReference type="Proteomes" id="UP001281147"/>
    </source>
</evidence>
<gene>
    <name evidence="1" type="ORF">LTR37_006006</name>
</gene>
<name>A0ACC3NHP5_9PEZI</name>
<proteinExistence type="predicted"/>
<evidence type="ECO:0000313" key="1">
    <source>
        <dbReference type="EMBL" id="KAK3717297.1"/>
    </source>
</evidence>
<organism evidence="1 2">
    <name type="scientific">Vermiconidia calcicola</name>
    <dbReference type="NCBI Taxonomy" id="1690605"/>
    <lineage>
        <taxon>Eukaryota</taxon>
        <taxon>Fungi</taxon>
        <taxon>Dikarya</taxon>
        <taxon>Ascomycota</taxon>
        <taxon>Pezizomycotina</taxon>
        <taxon>Dothideomycetes</taxon>
        <taxon>Dothideomycetidae</taxon>
        <taxon>Mycosphaerellales</taxon>
        <taxon>Extremaceae</taxon>
        <taxon>Vermiconidia</taxon>
    </lineage>
</organism>
<keyword evidence="2" id="KW-1185">Reference proteome</keyword>
<reference evidence="1" key="1">
    <citation type="submission" date="2023-07" db="EMBL/GenBank/DDBJ databases">
        <title>Black Yeasts Isolated from many extreme environments.</title>
        <authorList>
            <person name="Coleine C."/>
            <person name="Stajich J.E."/>
            <person name="Selbmann L."/>
        </authorList>
    </citation>
    <scope>NUCLEOTIDE SEQUENCE</scope>
    <source>
        <strain evidence="1">CCFEE 5714</strain>
    </source>
</reference>